<dbReference type="Gene3D" id="3.40.462.10">
    <property type="entry name" value="FAD-linked oxidases, C-terminal domain"/>
    <property type="match status" value="1"/>
</dbReference>
<evidence type="ECO:0000256" key="6">
    <source>
        <dbReference type="SAM" id="MobiDB-lite"/>
    </source>
</evidence>
<sequence length="466" mass="51056">MHFHKHHTTISFLKLSMLLALTAPCTPLPTPDPDPTSTSQPSLSTAASPSAASPTPPRTSATASSSRPLLSSTRARRSPLGDRRPHGGARGQEASVHGADFDESPYVDCPAASSGSMSSGRALSTVSRQSRGPTTSTSPSGGRCRTRGSAGRPSATARDQQRPPARDRHRGAELLGGRELGPLLRCSWRPRQFGVITRARIVLEPAPKMRLCTLLACLCSQVKWMRVLYSGLRELPEDQEMLIAAVRDVRLHRGLRDHKPDGAPNNCASSFKPRDPAQASQFDSDGGTLFCLEMTKNYDPRPRPCNRPGARLGGEAAISRLVEIPHPWLNLLIPKSRIHEFASGVFGKNPQGQQQWPYTAIPSGRQNVVVISDEEIFYLVGFLSAPSSRAPTASNRCCGKRKDTAILRGARIGNETYLPHYSTQEEWRAHFGDRWEMFKQRKEAYDPLNILAPGQRIFQKQPPPAS</sequence>
<dbReference type="SUPFAM" id="SSF55103">
    <property type="entry name" value="FAD-linked oxidases, C-terminal domain"/>
    <property type="match status" value="1"/>
</dbReference>
<dbReference type="Pfam" id="PF09265">
    <property type="entry name" value="Cytokin-bind"/>
    <property type="match status" value="2"/>
</dbReference>
<feature type="domain" description="Cytokinin dehydrogenase 1 FAD/cytokinin binding" evidence="8">
    <location>
        <begin position="321"/>
        <end position="458"/>
    </location>
</feature>
<keyword evidence="4" id="KW-0274">FAD</keyword>
<name>A0A6V7QB27_ANACO</name>
<dbReference type="PANTHER" id="PTHR13878:SF53">
    <property type="entry name" value="CYTOKININ DEHYDROGENASE 6"/>
    <property type="match status" value="1"/>
</dbReference>
<feature type="region of interest" description="Disordered" evidence="6">
    <location>
        <begin position="255"/>
        <end position="282"/>
    </location>
</feature>
<evidence type="ECO:0000313" key="9">
    <source>
        <dbReference type="EMBL" id="CAD1840026.1"/>
    </source>
</evidence>
<feature type="compositionally biased region" description="Basic and acidic residues" evidence="6">
    <location>
        <begin position="159"/>
        <end position="172"/>
    </location>
</feature>
<evidence type="ECO:0000256" key="5">
    <source>
        <dbReference type="ARBA" id="ARBA00023002"/>
    </source>
</evidence>
<evidence type="ECO:0000256" key="7">
    <source>
        <dbReference type="SAM" id="SignalP"/>
    </source>
</evidence>
<evidence type="ECO:0000256" key="1">
    <source>
        <dbReference type="ARBA" id="ARBA00001974"/>
    </source>
</evidence>
<gene>
    <name evidence="9" type="ORF">CB5_LOCUS23237</name>
</gene>
<dbReference type="PANTHER" id="PTHR13878">
    <property type="entry name" value="GULONOLACTONE OXIDASE"/>
    <property type="match status" value="1"/>
</dbReference>
<comment type="similarity">
    <text evidence="2">Belongs to the oxygen-dependent FAD-linked oxidoreductase family.</text>
</comment>
<accession>A0A6V7QB27</accession>
<dbReference type="EMBL" id="LR862134">
    <property type="protein sequence ID" value="CAD1840026.1"/>
    <property type="molecule type" value="Genomic_DNA"/>
</dbReference>
<evidence type="ECO:0000256" key="4">
    <source>
        <dbReference type="ARBA" id="ARBA00022827"/>
    </source>
</evidence>
<dbReference type="GO" id="GO:0019139">
    <property type="term" value="F:cytokinin dehydrogenase activity"/>
    <property type="evidence" value="ECO:0007669"/>
    <property type="project" value="InterPro"/>
</dbReference>
<dbReference type="AlphaFoldDB" id="A0A6V7QB27"/>
<feature type="signal peptide" evidence="7">
    <location>
        <begin position="1"/>
        <end position="27"/>
    </location>
</feature>
<dbReference type="InterPro" id="IPR016170">
    <property type="entry name" value="Cytok_DH_C_sf"/>
</dbReference>
<dbReference type="GO" id="GO:0009690">
    <property type="term" value="P:cytokinin metabolic process"/>
    <property type="evidence" value="ECO:0007669"/>
    <property type="project" value="InterPro"/>
</dbReference>
<evidence type="ECO:0000256" key="3">
    <source>
        <dbReference type="ARBA" id="ARBA00022630"/>
    </source>
</evidence>
<keyword evidence="7" id="KW-0732">Signal</keyword>
<dbReference type="InterPro" id="IPR050432">
    <property type="entry name" value="FAD-linked_Oxidoreductases_BP"/>
</dbReference>
<proteinExistence type="inferred from homology"/>
<dbReference type="GO" id="GO:0050660">
    <property type="term" value="F:flavin adenine dinucleotide binding"/>
    <property type="evidence" value="ECO:0007669"/>
    <property type="project" value="InterPro"/>
</dbReference>
<feature type="chain" id="PRO_5027571064" description="Cytokinin dehydrogenase 1 FAD/cytokinin binding domain-containing protein" evidence="7">
    <location>
        <begin position="28"/>
        <end position="466"/>
    </location>
</feature>
<keyword evidence="3" id="KW-0285">Flavoprotein</keyword>
<comment type="cofactor">
    <cofactor evidence="1">
        <name>FAD</name>
        <dbReference type="ChEBI" id="CHEBI:57692"/>
    </cofactor>
</comment>
<keyword evidence="5" id="KW-0560">Oxidoreductase</keyword>
<feature type="compositionally biased region" description="Low complexity" evidence="6">
    <location>
        <begin position="111"/>
        <end position="149"/>
    </location>
</feature>
<organism evidence="9">
    <name type="scientific">Ananas comosus var. bracteatus</name>
    <name type="common">red pineapple</name>
    <dbReference type="NCBI Taxonomy" id="296719"/>
    <lineage>
        <taxon>Eukaryota</taxon>
        <taxon>Viridiplantae</taxon>
        <taxon>Streptophyta</taxon>
        <taxon>Embryophyta</taxon>
        <taxon>Tracheophyta</taxon>
        <taxon>Spermatophyta</taxon>
        <taxon>Magnoliopsida</taxon>
        <taxon>Liliopsida</taxon>
        <taxon>Poales</taxon>
        <taxon>Bromeliaceae</taxon>
        <taxon>Bromelioideae</taxon>
        <taxon>Ananas</taxon>
    </lineage>
</organism>
<evidence type="ECO:0000256" key="2">
    <source>
        <dbReference type="ARBA" id="ARBA00005466"/>
    </source>
</evidence>
<dbReference type="InterPro" id="IPR016164">
    <property type="entry name" value="FAD-linked_Oxase-like_C"/>
</dbReference>
<dbReference type="InterPro" id="IPR015345">
    <property type="entry name" value="Cytokinin_DH_FAD/cytokin-bd"/>
</dbReference>
<evidence type="ECO:0000259" key="8">
    <source>
        <dbReference type="Pfam" id="PF09265"/>
    </source>
</evidence>
<reference evidence="9" key="1">
    <citation type="submission" date="2020-07" db="EMBL/GenBank/DDBJ databases">
        <authorList>
            <person name="Lin J."/>
        </authorList>
    </citation>
    <scope>NUCLEOTIDE SEQUENCE</scope>
</reference>
<feature type="domain" description="Cytokinin dehydrogenase 1 FAD/cytokinin binding" evidence="8">
    <location>
        <begin position="221"/>
        <end position="300"/>
    </location>
</feature>
<feature type="compositionally biased region" description="Low complexity" evidence="6">
    <location>
        <begin position="35"/>
        <end position="73"/>
    </location>
</feature>
<feature type="region of interest" description="Disordered" evidence="6">
    <location>
        <begin position="26"/>
        <end position="174"/>
    </location>
</feature>
<dbReference type="Gene3D" id="3.30.43.10">
    <property type="entry name" value="Uridine Diphospho-n-acetylenolpyruvylglucosamine Reductase, domain 2"/>
    <property type="match status" value="1"/>
</dbReference>
<protein>
    <recommendedName>
        <fullName evidence="8">Cytokinin dehydrogenase 1 FAD/cytokinin binding domain-containing protein</fullName>
    </recommendedName>
</protein>
<dbReference type="InterPro" id="IPR016167">
    <property type="entry name" value="FAD-bd_PCMH_sub1"/>
</dbReference>